<organism evidence="1 2">
    <name type="scientific">Jeotgalibaca arthritidis</name>
    <dbReference type="NCBI Taxonomy" id="1868794"/>
    <lineage>
        <taxon>Bacteria</taxon>
        <taxon>Bacillati</taxon>
        <taxon>Bacillota</taxon>
        <taxon>Bacilli</taxon>
        <taxon>Lactobacillales</taxon>
        <taxon>Carnobacteriaceae</taxon>
        <taxon>Jeotgalibaca</taxon>
    </lineage>
</organism>
<name>A0A6G7KBP5_9LACT</name>
<dbReference type="AlphaFoldDB" id="A0A6G7KBP5"/>
<proteinExistence type="predicted"/>
<dbReference type="RefSeq" id="WP_166163195.1">
    <property type="nucleotide sequence ID" value="NZ_CP049740.1"/>
</dbReference>
<evidence type="ECO:0000313" key="2">
    <source>
        <dbReference type="Proteomes" id="UP000501451"/>
    </source>
</evidence>
<sequence length="188" mass="22160">MSYEVTEEDLATIRRAVAELVAEDYDPPADIRKDEEENQDKFFRNTKLLLKNYRKMKEDAKHVPLIEDQLLFDIETEIFGGNEDIEIILQSKRKSAAMLQYVDASIAAYKKICTSYAYQWDGTFSNNPQLEDSFRVMKWFYLDYYSTYKPRITENPFGINRSNFYRQLDKATKDLSVILFGMDSEVFD</sequence>
<keyword evidence="2" id="KW-1185">Reference proteome</keyword>
<protein>
    <submittedName>
        <fullName evidence="1">Uncharacterized protein</fullName>
    </submittedName>
</protein>
<accession>A0A6G7KBP5</accession>
<reference evidence="1 2" key="1">
    <citation type="journal article" date="2017" name="Int. J. Syst. Evol. Microbiol.">
        <title>Jeotgalibaca porci sp. nov. and Jeotgalibaca arthritidis sp. nov., isolated from pigs, and emended description of the genus Jeotgalibaca.</title>
        <authorList>
            <person name="Zamora L."/>
            <person name="Perez-Sancho M."/>
            <person name="Dominguez L."/>
            <person name="Fernandez-Garayzabal J.F."/>
            <person name="Vela A.I."/>
        </authorList>
    </citation>
    <scope>NUCLEOTIDE SEQUENCE [LARGE SCALE GENOMIC DNA]</scope>
    <source>
        <strain evidence="1 2">CECT 9157</strain>
    </source>
</reference>
<gene>
    <name evidence="1" type="ORF">G7057_09375</name>
</gene>
<dbReference type="EMBL" id="CP049740">
    <property type="protein sequence ID" value="QII82621.1"/>
    <property type="molecule type" value="Genomic_DNA"/>
</dbReference>
<dbReference type="Proteomes" id="UP000501451">
    <property type="component" value="Chromosome"/>
</dbReference>
<dbReference type="KEGG" id="jar:G7057_09375"/>
<evidence type="ECO:0000313" key="1">
    <source>
        <dbReference type="EMBL" id="QII82621.1"/>
    </source>
</evidence>